<evidence type="ECO:0000256" key="1">
    <source>
        <dbReference type="ARBA" id="ARBA00022714"/>
    </source>
</evidence>
<dbReference type="SUPFAM" id="SSF55961">
    <property type="entry name" value="Bet v1-like"/>
    <property type="match status" value="1"/>
</dbReference>
<dbReference type="Gene3D" id="2.102.10.10">
    <property type="entry name" value="Rieske [2Fe-2S] iron-sulphur domain"/>
    <property type="match status" value="1"/>
</dbReference>
<dbReference type="Gene3D" id="3.90.380.10">
    <property type="entry name" value="Naphthalene 1,2-dioxygenase Alpha Subunit, Chain A, domain 1"/>
    <property type="match status" value="1"/>
</dbReference>
<sequence>MLAASDNDLLTQVGPDKPMGKLMRQFWVPVCLSSELVRDGEPLRVMLLGERLIAFRDTDGKVGVMDHRCPHRCASMYFGRNEEGGVRCVYHGWKFDTEGNCVDMPNVPPEQDFKNRVKAKAYKVLERTGLVWAYMGPREQPPAFPNMDCLQIPEGERSVFVHQRDCNWLQSAEGDIDTSHFGFLHVGGLEVDEVDPESMHKWGIVGRAPEYSVKETPWGTMYAAYRAAEQGELYYRFAHFLFPFFTFTPNGSFNDLIACTINVPMDDEHTMSYRIAWDKRTMPLQTLKTGEPIPGLAADMEFLPRTNDWFGRWRLVANRENDYFIDREQQRTVSFTGIQGIGRQDQAVIESMGAVVDRTFEHLAASDRMIMVTRRRLIQAARALVENGEAPEAVDNPDVYLGARGGSFIASDKLDWQQAYEQNLELAVRKAGEPERALDAG</sequence>
<feature type="domain" description="Rieske" evidence="6">
    <location>
        <begin position="27"/>
        <end position="133"/>
    </location>
</feature>
<evidence type="ECO:0000256" key="3">
    <source>
        <dbReference type="ARBA" id="ARBA00023002"/>
    </source>
</evidence>
<dbReference type="AlphaFoldDB" id="A0A2U1AHQ6"/>
<dbReference type="InterPro" id="IPR045623">
    <property type="entry name" value="LigXa_C"/>
</dbReference>
<evidence type="ECO:0000256" key="2">
    <source>
        <dbReference type="ARBA" id="ARBA00022723"/>
    </source>
</evidence>
<dbReference type="CDD" id="cd03479">
    <property type="entry name" value="Rieske_RO_Alpha_PhDO_like"/>
    <property type="match status" value="1"/>
</dbReference>
<dbReference type="InterPro" id="IPR017941">
    <property type="entry name" value="Rieske_2Fe-2S"/>
</dbReference>
<dbReference type="RefSeq" id="WP_110384082.1">
    <property type="nucleotide sequence ID" value="NZ_JBCNLS010000013.1"/>
</dbReference>
<protein>
    <submittedName>
        <fullName evidence="7">Phenylpropionate dioxygenase-like ring-hydroxylating dioxygenase large terminal subunit</fullName>
    </submittedName>
</protein>
<dbReference type="PANTHER" id="PTHR21266:SF59">
    <property type="entry name" value="BLR4922 PROTEIN"/>
    <property type="match status" value="1"/>
</dbReference>
<keyword evidence="1" id="KW-0001">2Fe-2S</keyword>
<keyword evidence="4" id="KW-0408">Iron</keyword>
<reference evidence="7 8" key="1">
    <citation type="submission" date="2018-06" db="EMBL/GenBank/DDBJ databases">
        <title>Genomic Encyclopedia of Type Strains, Phase IV (KMG-V): Genome sequencing to study the core and pangenomes of soil and plant-associated prokaryotes.</title>
        <authorList>
            <person name="Whitman W."/>
        </authorList>
    </citation>
    <scope>NUCLEOTIDE SEQUENCE [LARGE SCALE GENOMIC DNA]</scope>
    <source>
        <strain evidence="7 8">SRCL-318</strain>
    </source>
</reference>
<keyword evidence="3" id="KW-0560">Oxidoreductase</keyword>
<gene>
    <name evidence="7" type="ORF">C7410_11897</name>
</gene>
<dbReference type="InterPro" id="IPR050584">
    <property type="entry name" value="Cholesterol_7-desaturase"/>
</dbReference>
<evidence type="ECO:0000259" key="6">
    <source>
        <dbReference type="PROSITE" id="PS51296"/>
    </source>
</evidence>
<dbReference type="InterPro" id="IPR036922">
    <property type="entry name" value="Rieske_2Fe-2S_sf"/>
</dbReference>
<dbReference type="PROSITE" id="PS51296">
    <property type="entry name" value="RIESKE"/>
    <property type="match status" value="1"/>
</dbReference>
<accession>A0A2U1AHQ6</accession>
<name>A0A2U1AHQ6_9BURK</name>
<evidence type="ECO:0000313" key="7">
    <source>
        <dbReference type="EMBL" id="PYE19801.1"/>
    </source>
</evidence>
<dbReference type="SUPFAM" id="SSF50022">
    <property type="entry name" value="ISP domain"/>
    <property type="match status" value="1"/>
</dbReference>
<keyword evidence="2" id="KW-0479">Metal-binding</keyword>
<keyword evidence="5" id="KW-0411">Iron-sulfur</keyword>
<organism evidence="7 8">
    <name type="scientific">Paraburkholderia silvatlantica</name>
    <dbReference type="NCBI Taxonomy" id="321895"/>
    <lineage>
        <taxon>Bacteria</taxon>
        <taxon>Pseudomonadati</taxon>
        <taxon>Pseudomonadota</taxon>
        <taxon>Betaproteobacteria</taxon>
        <taxon>Burkholderiales</taxon>
        <taxon>Burkholderiaceae</taxon>
        <taxon>Paraburkholderia</taxon>
    </lineage>
</organism>
<evidence type="ECO:0000256" key="5">
    <source>
        <dbReference type="ARBA" id="ARBA00023014"/>
    </source>
</evidence>
<dbReference type="PANTHER" id="PTHR21266">
    <property type="entry name" value="IRON-SULFUR DOMAIN CONTAINING PROTEIN"/>
    <property type="match status" value="1"/>
</dbReference>
<keyword evidence="7" id="KW-0223">Dioxygenase</keyword>
<evidence type="ECO:0000256" key="4">
    <source>
        <dbReference type="ARBA" id="ARBA00023004"/>
    </source>
</evidence>
<dbReference type="OrthoDB" id="9790995at2"/>
<dbReference type="Pfam" id="PF19301">
    <property type="entry name" value="LigXa_C"/>
    <property type="match status" value="1"/>
</dbReference>
<dbReference type="Pfam" id="PF00355">
    <property type="entry name" value="Rieske"/>
    <property type="match status" value="1"/>
</dbReference>
<proteinExistence type="predicted"/>
<dbReference type="GO" id="GO:0051537">
    <property type="term" value="F:2 iron, 2 sulfur cluster binding"/>
    <property type="evidence" value="ECO:0007669"/>
    <property type="project" value="UniProtKB-KW"/>
</dbReference>
<comment type="caution">
    <text evidence="7">The sequence shown here is derived from an EMBL/GenBank/DDBJ whole genome shotgun (WGS) entry which is preliminary data.</text>
</comment>
<dbReference type="Proteomes" id="UP000247772">
    <property type="component" value="Unassembled WGS sequence"/>
</dbReference>
<dbReference type="GO" id="GO:0051213">
    <property type="term" value="F:dioxygenase activity"/>
    <property type="evidence" value="ECO:0007669"/>
    <property type="project" value="UniProtKB-KW"/>
</dbReference>
<evidence type="ECO:0000313" key="8">
    <source>
        <dbReference type="Proteomes" id="UP000247772"/>
    </source>
</evidence>
<dbReference type="GO" id="GO:0046872">
    <property type="term" value="F:metal ion binding"/>
    <property type="evidence" value="ECO:0007669"/>
    <property type="project" value="UniProtKB-KW"/>
</dbReference>
<dbReference type="EMBL" id="QJSQ01000018">
    <property type="protein sequence ID" value="PYE19801.1"/>
    <property type="molecule type" value="Genomic_DNA"/>
</dbReference>